<evidence type="ECO:0000256" key="13">
    <source>
        <dbReference type="ARBA" id="ARBA00051157"/>
    </source>
</evidence>
<reference evidence="17 18" key="1">
    <citation type="submission" date="2018-05" db="EMBL/GenBank/DDBJ databases">
        <title>Genomic Encyclopedia of Type Strains, Phase IV (KMG-IV): sequencing the most valuable type-strain genomes for metagenomic binning, comparative biology and taxonomic classification.</title>
        <authorList>
            <person name="Goeker M."/>
        </authorList>
    </citation>
    <scope>NUCLEOTIDE SEQUENCE [LARGE SCALE GENOMIC DNA]</scope>
    <source>
        <strain evidence="17 18">DSM 24906</strain>
    </source>
</reference>
<name>A0AA45C6S4_9BACT</name>
<dbReference type="SMART" id="SM00729">
    <property type="entry name" value="Elp3"/>
    <property type="match status" value="1"/>
</dbReference>
<dbReference type="AlphaFoldDB" id="A0AA45C6S4"/>
<feature type="binding site" evidence="14 15">
    <location>
        <position position="104"/>
    </location>
    <ligand>
        <name>[2Fe-2S] cluster</name>
        <dbReference type="ChEBI" id="CHEBI:190135"/>
    </ligand>
</feature>
<dbReference type="PIRSF" id="PIRSF001619">
    <property type="entry name" value="Biotin_synth"/>
    <property type="match status" value="1"/>
</dbReference>
<keyword evidence="8 14" id="KW-0001">2Fe-2S</keyword>
<dbReference type="PANTHER" id="PTHR22976:SF2">
    <property type="entry name" value="BIOTIN SYNTHASE, MITOCHONDRIAL"/>
    <property type="match status" value="1"/>
</dbReference>
<evidence type="ECO:0000256" key="2">
    <source>
        <dbReference type="ARBA" id="ARBA00010765"/>
    </source>
</evidence>
<dbReference type="InterPro" id="IPR058240">
    <property type="entry name" value="rSAM_sf"/>
</dbReference>
<dbReference type="InterPro" id="IPR002684">
    <property type="entry name" value="Biotin_synth/BioAB"/>
</dbReference>
<dbReference type="EC" id="2.8.1.6" evidence="4 14"/>
<evidence type="ECO:0000256" key="15">
    <source>
        <dbReference type="PIRSR" id="PIRSR001619-1"/>
    </source>
</evidence>
<dbReference type="Gene3D" id="3.20.20.70">
    <property type="entry name" value="Aldolase class I"/>
    <property type="match status" value="1"/>
</dbReference>
<feature type="binding site" evidence="14 15">
    <location>
        <position position="60"/>
    </location>
    <ligand>
        <name>[4Fe-4S] cluster</name>
        <dbReference type="ChEBI" id="CHEBI:49883"/>
        <note>4Fe-4S-S-AdoMet</note>
    </ligand>
</feature>
<dbReference type="NCBIfam" id="TIGR00433">
    <property type="entry name" value="bioB"/>
    <property type="match status" value="1"/>
</dbReference>
<keyword evidence="12 14" id="KW-0411">Iron-sulfur</keyword>
<evidence type="ECO:0000256" key="1">
    <source>
        <dbReference type="ARBA" id="ARBA00004942"/>
    </source>
</evidence>
<comment type="similarity">
    <text evidence="2 14">Belongs to the radical SAM superfamily. Biotin synthase family.</text>
</comment>
<comment type="catalytic activity">
    <reaction evidence="13 14">
        <text>(4R,5S)-dethiobiotin + (sulfur carrier)-SH + 2 reduced [2Fe-2S]-[ferredoxin] + 2 S-adenosyl-L-methionine = (sulfur carrier)-H + biotin + 2 5'-deoxyadenosine + 2 L-methionine + 2 oxidized [2Fe-2S]-[ferredoxin]</text>
        <dbReference type="Rhea" id="RHEA:22060"/>
        <dbReference type="Rhea" id="RHEA-COMP:10000"/>
        <dbReference type="Rhea" id="RHEA-COMP:10001"/>
        <dbReference type="Rhea" id="RHEA-COMP:14737"/>
        <dbReference type="Rhea" id="RHEA-COMP:14739"/>
        <dbReference type="ChEBI" id="CHEBI:17319"/>
        <dbReference type="ChEBI" id="CHEBI:29917"/>
        <dbReference type="ChEBI" id="CHEBI:33737"/>
        <dbReference type="ChEBI" id="CHEBI:33738"/>
        <dbReference type="ChEBI" id="CHEBI:57586"/>
        <dbReference type="ChEBI" id="CHEBI:57844"/>
        <dbReference type="ChEBI" id="CHEBI:59789"/>
        <dbReference type="ChEBI" id="CHEBI:64428"/>
        <dbReference type="ChEBI" id="CHEBI:149473"/>
        <dbReference type="EC" id="2.8.1.6"/>
    </reaction>
</comment>
<feature type="binding site" evidence="14 15">
    <location>
        <position position="266"/>
    </location>
    <ligand>
        <name>[2Fe-2S] cluster</name>
        <dbReference type="ChEBI" id="CHEBI:190135"/>
    </ligand>
</feature>
<evidence type="ECO:0000256" key="7">
    <source>
        <dbReference type="ARBA" id="ARBA00022691"/>
    </source>
</evidence>
<sequence>MIKKLFEKVLQNIAINKEEAIYLINSDSEELYYYANKIKNYFCDDKVDLCSIINAKSGNCTENCKYCAQSAKYKTNIKIFPMIKHEKILSEAKKIEKNNIKKFSIVISGKTPSNKDFKDILKIYTKLKKETNLELCGSLGLLTYEMALELKKIGISTLHNNLETSKDYFSKICTTHTYEDKINTIKNIQKANIKVCSGGIIGLGESITDRINLAFELKKLNIKSIPINILTPIKGTPLNNIKILSKKEILNTISTFRFINPKSNIRFAGGRQLLSDNGKKGLLSGANAILTGNYLTTTGSNITKDINMIKECELKI</sequence>
<dbReference type="Pfam" id="PF06968">
    <property type="entry name" value="BATS"/>
    <property type="match status" value="1"/>
</dbReference>
<comment type="pathway">
    <text evidence="1 14">Cofactor biosynthesis; biotin biosynthesis; biotin from 7,8-diaminononanoate: step 2/2.</text>
</comment>
<dbReference type="RefSeq" id="WP_109604747.1">
    <property type="nucleotide sequence ID" value="NZ_QGGI01000008.1"/>
</dbReference>
<feature type="binding site" evidence="14 15">
    <location>
        <position position="136"/>
    </location>
    <ligand>
        <name>[2Fe-2S] cluster</name>
        <dbReference type="ChEBI" id="CHEBI:190135"/>
    </ligand>
</feature>
<keyword evidence="6 14" id="KW-0808">Transferase</keyword>
<comment type="function">
    <text evidence="14">Catalyzes the conversion of dethiobiotin (DTB) to biotin by the insertion of a sulfur atom into dethiobiotin via a radical-based mechanism.</text>
</comment>
<evidence type="ECO:0000256" key="14">
    <source>
        <dbReference type="HAMAP-Rule" id="MF_01694"/>
    </source>
</evidence>
<dbReference type="Proteomes" id="UP000245921">
    <property type="component" value="Unassembled WGS sequence"/>
</dbReference>
<evidence type="ECO:0000256" key="4">
    <source>
        <dbReference type="ARBA" id="ARBA00012236"/>
    </source>
</evidence>
<dbReference type="SFLD" id="SFLDG01278">
    <property type="entry name" value="biotin_synthase_like"/>
    <property type="match status" value="1"/>
</dbReference>
<dbReference type="GO" id="GO:0051539">
    <property type="term" value="F:4 iron, 4 sulfur cluster binding"/>
    <property type="evidence" value="ECO:0007669"/>
    <property type="project" value="UniProtKB-KW"/>
</dbReference>
<organism evidence="17 18">
    <name type="scientific">Oceanotoga teriensis</name>
    <dbReference type="NCBI Taxonomy" id="515440"/>
    <lineage>
        <taxon>Bacteria</taxon>
        <taxon>Thermotogati</taxon>
        <taxon>Thermotogota</taxon>
        <taxon>Thermotogae</taxon>
        <taxon>Petrotogales</taxon>
        <taxon>Petrotogaceae</taxon>
        <taxon>Oceanotoga</taxon>
    </lineage>
</organism>
<keyword evidence="7 14" id="KW-0949">S-adenosyl-L-methionine</keyword>
<feature type="domain" description="Radical SAM core" evidence="16">
    <location>
        <begin position="42"/>
        <end position="271"/>
    </location>
</feature>
<comment type="cofactor">
    <cofactor evidence="15">
        <name>[2Fe-2S] cluster</name>
        <dbReference type="ChEBI" id="CHEBI:190135"/>
    </cofactor>
    <text evidence="15">Binds 1 [2Fe-2S] cluster. The cluster is coordinated with 3 cysteines and 1 arginine.</text>
</comment>
<feature type="binding site" evidence="14 15">
    <location>
        <position position="196"/>
    </location>
    <ligand>
        <name>[2Fe-2S] cluster</name>
        <dbReference type="ChEBI" id="CHEBI:190135"/>
    </ligand>
</feature>
<proteinExistence type="inferred from homology"/>
<evidence type="ECO:0000256" key="11">
    <source>
        <dbReference type="ARBA" id="ARBA00023004"/>
    </source>
</evidence>
<comment type="cofactor">
    <cofactor evidence="14">
        <name>[2Fe-2S] cluster</name>
        <dbReference type="ChEBI" id="CHEBI:190135"/>
    </cofactor>
    <text evidence="14">Binds 1 [2Fe-2S] cluster. The cluster is coordinated with 3 cysteines and 1 arginine.</text>
</comment>
<dbReference type="GO" id="GO:0051537">
    <property type="term" value="F:2 iron, 2 sulfur cluster binding"/>
    <property type="evidence" value="ECO:0007669"/>
    <property type="project" value="UniProtKB-KW"/>
</dbReference>
<protein>
    <recommendedName>
        <fullName evidence="4 14">Biotin synthase</fullName>
        <ecNumber evidence="4 14">2.8.1.6</ecNumber>
    </recommendedName>
</protein>
<accession>A0AA45C6S4</accession>
<evidence type="ECO:0000259" key="16">
    <source>
        <dbReference type="PROSITE" id="PS51918"/>
    </source>
</evidence>
<dbReference type="InterPro" id="IPR024177">
    <property type="entry name" value="Biotin_synthase"/>
</dbReference>
<evidence type="ECO:0000313" key="17">
    <source>
        <dbReference type="EMBL" id="PWJ93217.1"/>
    </source>
</evidence>
<evidence type="ECO:0000256" key="6">
    <source>
        <dbReference type="ARBA" id="ARBA00022679"/>
    </source>
</evidence>
<dbReference type="InterPro" id="IPR010722">
    <property type="entry name" value="BATS_dom"/>
</dbReference>
<evidence type="ECO:0000256" key="10">
    <source>
        <dbReference type="ARBA" id="ARBA00022756"/>
    </source>
</evidence>
<dbReference type="EMBL" id="QGGI01000008">
    <property type="protein sequence ID" value="PWJ93217.1"/>
    <property type="molecule type" value="Genomic_DNA"/>
</dbReference>
<dbReference type="GO" id="GO:0004076">
    <property type="term" value="F:biotin synthase activity"/>
    <property type="evidence" value="ECO:0007669"/>
    <property type="project" value="UniProtKB-UniRule"/>
</dbReference>
<dbReference type="SFLD" id="SFLDS00029">
    <property type="entry name" value="Radical_SAM"/>
    <property type="match status" value="1"/>
</dbReference>
<keyword evidence="5 14" id="KW-0004">4Fe-4S</keyword>
<feature type="binding site" evidence="14 15">
    <location>
        <position position="64"/>
    </location>
    <ligand>
        <name>[4Fe-4S] cluster</name>
        <dbReference type="ChEBI" id="CHEBI:49883"/>
        <note>4Fe-4S-S-AdoMet</note>
    </ligand>
</feature>
<evidence type="ECO:0000256" key="12">
    <source>
        <dbReference type="ARBA" id="ARBA00023014"/>
    </source>
</evidence>
<evidence type="ECO:0000313" key="18">
    <source>
        <dbReference type="Proteomes" id="UP000245921"/>
    </source>
</evidence>
<dbReference type="PROSITE" id="PS51918">
    <property type="entry name" value="RADICAL_SAM"/>
    <property type="match status" value="1"/>
</dbReference>
<dbReference type="InterPro" id="IPR007197">
    <property type="entry name" value="rSAM"/>
</dbReference>
<dbReference type="InterPro" id="IPR006638">
    <property type="entry name" value="Elp3/MiaA/NifB-like_rSAM"/>
</dbReference>
<dbReference type="HAMAP" id="MF_01694">
    <property type="entry name" value="BioB"/>
    <property type="match status" value="1"/>
</dbReference>
<evidence type="ECO:0000256" key="5">
    <source>
        <dbReference type="ARBA" id="ARBA00022485"/>
    </source>
</evidence>
<comment type="subunit">
    <text evidence="3 14">Homodimer.</text>
</comment>
<dbReference type="FunFam" id="3.20.20.70:FF:000026">
    <property type="entry name" value="Biotin synthase"/>
    <property type="match status" value="1"/>
</dbReference>
<dbReference type="SFLD" id="SFLDG01060">
    <property type="entry name" value="BATS_domain_containing"/>
    <property type="match status" value="1"/>
</dbReference>
<comment type="cofactor">
    <cofactor evidence="14 15">
        <name>[4Fe-4S] cluster</name>
        <dbReference type="ChEBI" id="CHEBI:49883"/>
    </cofactor>
    <text evidence="14 15">Binds 1 [4Fe-4S] cluster. The cluster is coordinated with 3 cysteines and an exchangeable S-adenosyl-L-methionine.</text>
</comment>
<evidence type="ECO:0000256" key="9">
    <source>
        <dbReference type="ARBA" id="ARBA00022723"/>
    </source>
</evidence>
<dbReference type="InterPro" id="IPR013785">
    <property type="entry name" value="Aldolase_TIM"/>
</dbReference>
<dbReference type="CDD" id="cd01335">
    <property type="entry name" value="Radical_SAM"/>
    <property type="match status" value="1"/>
</dbReference>
<feature type="binding site" evidence="14 15">
    <location>
        <position position="67"/>
    </location>
    <ligand>
        <name>[4Fe-4S] cluster</name>
        <dbReference type="ChEBI" id="CHEBI:49883"/>
        <note>4Fe-4S-S-AdoMet</note>
    </ligand>
</feature>
<keyword evidence="18" id="KW-1185">Reference proteome</keyword>
<keyword evidence="10 14" id="KW-0093">Biotin biosynthesis</keyword>
<dbReference type="PANTHER" id="PTHR22976">
    <property type="entry name" value="BIOTIN SYNTHASE"/>
    <property type="match status" value="1"/>
</dbReference>
<gene>
    <name evidence="14" type="primary">bioB</name>
    <name evidence="17" type="ORF">C7380_10846</name>
</gene>
<dbReference type="SUPFAM" id="SSF102114">
    <property type="entry name" value="Radical SAM enzymes"/>
    <property type="match status" value="1"/>
</dbReference>
<dbReference type="Pfam" id="PF04055">
    <property type="entry name" value="Radical_SAM"/>
    <property type="match status" value="1"/>
</dbReference>
<dbReference type="GO" id="GO:0005506">
    <property type="term" value="F:iron ion binding"/>
    <property type="evidence" value="ECO:0007669"/>
    <property type="project" value="UniProtKB-UniRule"/>
</dbReference>
<evidence type="ECO:0000256" key="8">
    <source>
        <dbReference type="ARBA" id="ARBA00022714"/>
    </source>
</evidence>
<dbReference type="GO" id="GO:0009102">
    <property type="term" value="P:biotin biosynthetic process"/>
    <property type="evidence" value="ECO:0007669"/>
    <property type="project" value="UniProtKB-UniRule"/>
</dbReference>
<keyword evidence="11 14" id="KW-0408">Iron</keyword>
<keyword evidence="9 14" id="KW-0479">Metal-binding</keyword>
<dbReference type="SMART" id="SM00876">
    <property type="entry name" value="BATS"/>
    <property type="match status" value="1"/>
</dbReference>
<comment type="caution">
    <text evidence="17">The sequence shown here is derived from an EMBL/GenBank/DDBJ whole genome shotgun (WGS) entry which is preliminary data.</text>
</comment>
<evidence type="ECO:0000256" key="3">
    <source>
        <dbReference type="ARBA" id="ARBA00011738"/>
    </source>
</evidence>